<gene>
    <name evidence="2" type="ORF">GLOINDRAFT_1323</name>
</gene>
<proteinExistence type="predicted"/>
<dbReference type="HOGENOM" id="CLU_2134898_0_0_1"/>
<name>U9SL63_RHIID</name>
<evidence type="ECO:0000256" key="1">
    <source>
        <dbReference type="SAM" id="MobiDB-lite"/>
    </source>
</evidence>
<accession>U9SL63</accession>
<dbReference type="VEuPathDB" id="FungiDB:RhiirFUN_003091"/>
<dbReference type="AlphaFoldDB" id="U9SL63"/>
<reference evidence="2" key="1">
    <citation type="submission" date="2013-07" db="EMBL/GenBank/DDBJ databases">
        <title>The genome of an arbuscular mycorrhizal fungus provides insights into the evolution of the oldest plant symbiosis.</title>
        <authorList>
            <consortium name="DOE Joint Genome Institute"/>
            <person name="Tisserant E."/>
            <person name="Malbreil M."/>
            <person name="Kuo A."/>
            <person name="Kohler A."/>
            <person name="Symeonidi A."/>
            <person name="Balestrini R."/>
            <person name="Charron P."/>
            <person name="Duensing N."/>
            <person name="Frei-dit-Frey N."/>
            <person name="Gianinazzi-Pearson V."/>
            <person name="Gilbert B."/>
            <person name="Handa Y."/>
            <person name="Hijri M."/>
            <person name="Kaul R."/>
            <person name="Kawaguchi M."/>
            <person name="Krajinski F."/>
            <person name="Lammers P."/>
            <person name="Lapierre D."/>
            <person name="Masclaux F.G."/>
            <person name="Murat C."/>
            <person name="Morin E."/>
            <person name="Ndikumana S."/>
            <person name="Pagni M."/>
            <person name="Petitpierre D."/>
            <person name="Requena N."/>
            <person name="Rosikiewicz P."/>
            <person name="Riley R."/>
            <person name="Saito K."/>
            <person name="San Clemente H."/>
            <person name="Shapiro H."/>
            <person name="van Tuinen D."/>
            <person name="Becard G."/>
            <person name="Bonfante P."/>
            <person name="Paszkowski U."/>
            <person name="Shachar-Hill Y."/>
            <person name="Young J.P."/>
            <person name="Sanders I.R."/>
            <person name="Henrissat B."/>
            <person name="Rensing S.A."/>
            <person name="Grigoriev I.V."/>
            <person name="Corradi N."/>
            <person name="Roux C."/>
            <person name="Martin F."/>
        </authorList>
    </citation>
    <scope>NUCLEOTIDE SEQUENCE</scope>
    <source>
        <strain evidence="2">DAOM 197198</strain>
    </source>
</reference>
<dbReference type="EMBL" id="KI300235">
    <property type="protein sequence ID" value="ERZ96668.1"/>
    <property type="molecule type" value="Genomic_DNA"/>
</dbReference>
<evidence type="ECO:0000313" key="2">
    <source>
        <dbReference type="EMBL" id="ERZ96668.1"/>
    </source>
</evidence>
<sequence length="113" mass="12986">MEKLEKLIIPNGQTQTNPKSDRQMTNLIWISPNLCKRQNKMNISHLESLAQIHSFLIANAPSELNFINNNISQDEFTTAFNQITIVMKEGINLFEDNDSFPVFDDDSEENNDL</sequence>
<feature type="compositionally biased region" description="Polar residues" evidence="1">
    <location>
        <begin position="11"/>
        <end position="20"/>
    </location>
</feature>
<organism evidence="2">
    <name type="scientific">Rhizophagus irregularis (strain DAOM 181602 / DAOM 197198 / MUCL 43194)</name>
    <name type="common">Arbuscular mycorrhizal fungus</name>
    <name type="synonym">Glomus intraradices</name>
    <dbReference type="NCBI Taxonomy" id="747089"/>
    <lineage>
        <taxon>Eukaryota</taxon>
        <taxon>Fungi</taxon>
        <taxon>Fungi incertae sedis</taxon>
        <taxon>Mucoromycota</taxon>
        <taxon>Glomeromycotina</taxon>
        <taxon>Glomeromycetes</taxon>
        <taxon>Glomerales</taxon>
        <taxon>Glomeraceae</taxon>
        <taxon>Rhizophagus</taxon>
    </lineage>
</organism>
<protein>
    <submittedName>
        <fullName evidence="2">Uncharacterized protein</fullName>
    </submittedName>
</protein>
<feature type="region of interest" description="Disordered" evidence="1">
    <location>
        <begin position="1"/>
        <end position="20"/>
    </location>
</feature>